<dbReference type="EMBL" id="FNEE01000017">
    <property type="protein sequence ID" value="SDK58238.1"/>
    <property type="molecule type" value="Genomic_DNA"/>
</dbReference>
<evidence type="ECO:0000313" key="2">
    <source>
        <dbReference type="Proteomes" id="UP000198894"/>
    </source>
</evidence>
<keyword evidence="2" id="KW-1185">Reference proteome</keyword>
<dbReference type="Proteomes" id="UP000198894">
    <property type="component" value="Unassembled WGS sequence"/>
</dbReference>
<sequence>MFTALISLSFSWARIGNLPVLYCPVPRLAMKPQILGYLSVGDTYRHPMGPSRLPLLIEKNTTRWQKLIEIVEVAHIACENNPAAFQRLEI</sequence>
<dbReference type="AlphaFoldDB" id="A0A1G9D2T1"/>
<accession>A0A1G9D2T1</accession>
<evidence type="ECO:0000313" key="1">
    <source>
        <dbReference type="EMBL" id="SDK58238.1"/>
    </source>
</evidence>
<gene>
    <name evidence="1" type="ORF">SAMN05428953_11744</name>
</gene>
<organism evidence="1 2">
    <name type="scientific">Mesorhizobium muleiense</name>
    <dbReference type="NCBI Taxonomy" id="1004279"/>
    <lineage>
        <taxon>Bacteria</taxon>
        <taxon>Pseudomonadati</taxon>
        <taxon>Pseudomonadota</taxon>
        <taxon>Alphaproteobacteria</taxon>
        <taxon>Hyphomicrobiales</taxon>
        <taxon>Phyllobacteriaceae</taxon>
        <taxon>Mesorhizobium</taxon>
    </lineage>
</organism>
<protein>
    <submittedName>
        <fullName evidence="1">Uncharacterized protein</fullName>
    </submittedName>
</protein>
<reference evidence="2" key="1">
    <citation type="submission" date="2016-10" db="EMBL/GenBank/DDBJ databases">
        <authorList>
            <person name="Varghese N."/>
            <person name="Submissions S."/>
        </authorList>
    </citation>
    <scope>NUCLEOTIDE SEQUENCE [LARGE SCALE GENOMIC DNA]</scope>
    <source>
        <strain evidence="2">CGMCC 1.11022</strain>
    </source>
</reference>
<name>A0A1G9D2T1_9HYPH</name>
<proteinExistence type="predicted"/>